<dbReference type="EMBL" id="GEEE01009639">
    <property type="protein sequence ID" value="JAP53586.1"/>
    <property type="molecule type" value="Transcribed_RNA"/>
</dbReference>
<organism evidence="2">
    <name type="scientific">Schistocephalus solidus</name>
    <name type="common">Tapeworm</name>
    <dbReference type="NCBI Taxonomy" id="70667"/>
    <lineage>
        <taxon>Eukaryota</taxon>
        <taxon>Metazoa</taxon>
        <taxon>Spiralia</taxon>
        <taxon>Lophotrochozoa</taxon>
        <taxon>Platyhelminthes</taxon>
        <taxon>Cestoda</taxon>
        <taxon>Eucestoda</taxon>
        <taxon>Diphyllobothriidea</taxon>
        <taxon>Diphyllobothriidae</taxon>
        <taxon>Schistocephalus</taxon>
    </lineage>
</organism>
<dbReference type="AlphaFoldDB" id="A0A0X3Q276"/>
<proteinExistence type="predicted"/>
<protein>
    <submittedName>
        <fullName evidence="2">Uncharacterized protein</fullName>
    </submittedName>
</protein>
<feature type="region of interest" description="Disordered" evidence="1">
    <location>
        <begin position="216"/>
        <end position="241"/>
    </location>
</feature>
<sequence>MQARLTLAKTAAPQRYVKICGCLVLHLVSQWMNLEAVQSRDKVFWCPLGAIFWVHKKEHVWEASSKIGPIRVMMPSRFGCINVLAAWTVDLNHGLARHIRKTNWQTGLVLTVDPWTVAEVTLQPLLAHQHNAPIREDVTSVDEAIEHFRGLFYDVGFTGIVVQLVIRLEIENHVKGLAVVWDLFAQARQIKAILYILLIDFAEELVSAQSAEPQDPRNLLTAAHGKPHPDGTQAETKARKI</sequence>
<accession>A0A0X3Q276</accession>
<evidence type="ECO:0000256" key="1">
    <source>
        <dbReference type="SAM" id="MobiDB-lite"/>
    </source>
</evidence>
<name>A0A0X3Q276_SCHSO</name>
<reference evidence="2" key="1">
    <citation type="submission" date="2016-01" db="EMBL/GenBank/DDBJ databases">
        <title>Reference transcriptome for the parasite Schistocephalus solidus: insights into the molecular evolution of parasitism.</title>
        <authorList>
            <person name="Hebert F.O."/>
            <person name="Grambauer S."/>
            <person name="Barber I."/>
            <person name="Landry C.R."/>
            <person name="Aubin-Horth N."/>
        </authorList>
    </citation>
    <scope>NUCLEOTIDE SEQUENCE</scope>
</reference>
<evidence type="ECO:0000313" key="2">
    <source>
        <dbReference type="EMBL" id="JAP53586.1"/>
    </source>
</evidence>
<gene>
    <name evidence="2" type="ORF">TR134207</name>
</gene>